<dbReference type="eggNOG" id="COG4928">
    <property type="taxonomic scope" value="Bacteria"/>
</dbReference>
<comment type="caution">
    <text evidence="2">The sequence shown here is derived from an EMBL/GenBank/DDBJ whole genome shotgun (WGS) entry which is preliminary data.</text>
</comment>
<evidence type="ECO:0000313" key="3">
    <source>
        <dbReference type="Proteomes" id="UP000016584"/>
    </source>
</evidence>
<dbReference type="Pfam" id="PF07693">
    <property type="entry name" value="KAP_NTPase"/>
    <property type="match status" value="1"/>
</dbReference>
<dbReference type="AlphaFoldDB" id="U2HWD8"/>
<dbReference type="Gene3D" id="3.40.50.300">
    <property type="entry name" value="P-loop containing nucleotide triphosphate hydrolases"/>
    <property type="match status" value="1"/>
</dbReference>
<accession>U2HWD8</accession>
<dbReference type="EMBL" id="ATDL01000012">
    <property type="protein sequence ID" value="ERJ59847.1"/>
    <property type="molecule type" value="Genomic_DNA"/>
</dbReference>
<dbReference type="SUPFAM" id="SSF52540">
    <property type="entry name" value="P-loop containing nucleoside triphosphate hydrolases"/>
    <property type="match status" value="1"/>
</dbReference>
<dbReference type="InterPro" id="IPR027417">
    <property type="entry name" value="P-loop_NTPase"/>
</dbReference>
<organism evidence="2 3">
    <name type="scientific">Sphingobacterium paucimobilis HER1398</name>
    <dbReference type="NCBI Taxonomy" id="1346330"/>
    <lineage>
        <taxon>Bacteria</taxon>
        <taxon>Pseudomonadati</taxon>
        <taxon>Bacteroidota</taxon>
        <taxon>Sphingobacteriia</taxon>
        <taxon>Sphingobacteriales</taxon>
        <taxon>Sphingobacteriaceae</taxon>
        <taxon>Sphingobacterium</taxon>
    </lineage>
</organism>
<dbReference type="PATRIC" id="fig|1346330.5.peg.1484"/>
<dbReference type="InterPro" id="IPR011646">
    <property type="entry name" value="KAP_P-loop"/>
</dbReference>
<gene>
    <name evidence="2" type="ORF">M472_13835</name>
</gene>
<sequence>MTPGQTEPFVINQDSLEQQFKDHLADIYNHRILFSGPFGQGKTTFLNKVFEDEEAEYHTIKLYPVNYSVSSNEDVFQLIKFDILTQLIGKYGNQLNLQKEDFSKLLTAQVFVRDSMSLTPWIEAILSCFGNIGKSSSSFFKAFRDTVKDFDEFHKSIQPDETKDIEAFVNGLIEQEGSAYEMDTISEKIKELIARLRDKSNHKVILAIDDLDRLDPEHIFRLFNVFSTQFEYRGDSLHRNGYNKFDFDKIIFVCDIENIRRIYRHKYGAGVDFKGNLDKFYSHAPFDFDNRQFIKDHIRLIMGRIRRELTSDSSSWFVSQVEAETNFKYVFEWLLISLINNRLLNLRTLLQVDEVHLKDILLNVNNRRLSNFNYPIVLLLQFLLRYYPNLEIFKDNLNVLGELYDQSRNHNMSGEHSDNSRIHRYIITESIPFVANTKKMVTDLLEDKEYKVEYAESLKCFIHFEMKDNWEMDKIEYLFQKATKQIDSESEEIELNPYDVLSKTLLKLKKLGVLE</sequence>
<keyword evidence="3" id="KW-1185">Reference proteome</keyword>
<dbReference type="STRING" id="1346330.M472_13835"/>
<reference evidence="2 3" key="1">
    <citation type="journal article" date="2013" name="Genome Announc.">
        <title>The Draft Genome Sequence of Sphingomonas paucimobilis Strain HER1398 (Proteobacteria), Host to the Giant PAU Phage, Indicates That It Is a Member of the Genus Sphingobacterium (Bacteroidetes).</title>
        <authorList>
            <person name="White R.A.III."/>
            <person name="Suttle C.A."/>
        </authorList>
    </citation>
    <scope>NUCLEOTIDE SEQUENCE [LARGE SCALE GENOMIC DNA]</scope>
    <source>
        <strain evidence="2 3">HER1398</strain>
    </source>
</reference>
<evidence type="ECO:0000259" key="1">
    <source>
        <dbReference type="Pfam" id="PF07693"/>
    </source>
</evidence>
<feature type="domain" description="KAP NTPase" evidence="1">
    <location>
        <begin position="32"/>
        <end position="231"/>
    </location>
</feature>
<protein>
    <recommendedName>
        <fullName evidence="1">KAP NTPase domain-containing protein</fullName>
    </recommendedName>
</protein>
<dbReference type="Proteomes" id="UP000016584">
    <property type="component" value="Unassembled WGS sequence"/>
</dbReference>
<evidence type="ECO:0000313" key="2">
    <source>
        <dbReference type="EMBL" id="ERJ59847.1"/>
    </source>
</evidence>
<name>U2HWD8_9SPHI</name>
<proteinExistence type="predicted"/>